<dbReference type="GO" id="GO:0009055">
    <property type="term" value="F:electron transfer activity"/>
    <property type="evidence" value="ECO:0007669"/>
    <property type="project" value="InterPro"/>
</dbReference>
<dbReference type="EMBL" id="JFKB01000019">
    <property type="protein sequence ID" value="OSQ44351.1"/>
    <property type="molecule type" value="Genomic_DNA"/>
</dbReference>
<dbReference type="OrthoDB" id="9803397at2"/>
<dbReference type="NCBIfam" id="NF045490">
    <property type="entry name" value="FdxA_Protbact"/>
    <property type="match status" value="1"/>
</dbReference>
<dbReference type="Pfam" id="PF11953">
    <property type="entry name" value="DUF3470"/>
    <property type="match status" value="1"/>
</dbReference>
<dbReference type="RefSeq" id="WP_085620721.1">
    <property type="nucleotide sequence ID" value="NZ_CAXBPE010000006.1"/>
</dbReference>
<evidence type="ECO:0000256" key="3">
    <source>
        <dbReference type="ARBA" id="ARBA00022448"/>
    </source>
</evidence>
<dbReference type="GO" id="GO:0046872">
    <property type="term" value="F:metal ion binding"/>
    <property type="evidence" value="ECO:0007669"/>
    <property type="project" value="UniProtKB-KW"/>
</dbReference>
<keyword evidence="9 11" id="KW-0411">Iron-sulfur</keyword>
<dbReference type="STRING" id="1293890.TALK_18895"/>
<evidence type="ECO:0000313" key="15">
    <source>
        <dbReference type="Proteomes" id="UP000193396"/>
    </source>
</evidence>
<feature type="domain" description="4Fe-4S ferredoxin-type" evidence="13">
    <location>
        <begin position="1"/>
        <end position="30"/>
    </location>
</feature>
<evidence type="ECO:0000256" key="9">
    <source>
        <dbReference type="ARBA" id="ARBA00023014"/>
    </source>
</evidence>
<comment type="function">
    <text evidence="11">Ferredoxins are iron-sulfur proteins that transfer electrons in a wide variety of metabolic reactions.</text>
</comment>
<keyword evidence="6 11" id="KW-0677">Repeat</keyword>
<evidence type="ECO:0000313" key="14">
    <source>
        <dbReference type="EMBL" id="OSQ44351.1"/>
    </source>
</evidence>
<evidence type="ECO:0000256" key="8">
    <source>
        <dbReference type="ARBA" id="ARBA00023004"/>
    </source>
</evidence>
<comment type="caution">
    <text evidence="14">The sequence shown here is derived from an EMBL/GenBank/DDBJ whole genome shotgun (WGS) entry which is preliminary data.</text>
</comment>
<proteinExistence type="predicted"/>
<dbReference type="AlphaFoldDB" id="A0A1Y2L6V3"/>
<evidence type="ECO:0000256" key="4">
    <source>
        <dbReference type="ARBA" id="ARBA00022485"/>
    </source>
</evidence>
<evidence type="ECO:0000259" key="13">
    <source>
        <dbReference type="PROSITE" id="PS51379"/>
    </source>
</evidence>
<dbReference type="InterPro" id="IPR050294">
    <property type="entry name" value="RnfB_subfamily"/>
</dbReference>
<sequence>MTYVVTENCIKCKYQDCVEVCPVDCFYEGENFLVIHPDECIDCGVCEPECPAEAIIPDTEPNLDNWLEVNRKFAEIWPNITRKGDAPADAAEWDGKPGKVEMLSEKPGTGD</sequence>
<dbReference type="PANTHER" id="PTHR42859:SF2">
    <property type="entry name" value="FERREDOXIN"/>
    <property type="match status" value="1"/>
</dbReference>
<dbReference type="PRINTS" id="PR00354">
    <property type="entry name" value="7FE8SFRDOXIN"/>
</dbReference>
<dbReference type="GO" id="GO:0051539">
    <property type="term" value="F:4 iron, 4 sulfur cluster binding"/>
    <property type="evidence" value="ECO:0007669"/>
    <property type="project" value="UniProtKB-KW"/>
</dbReference>
<dbReference type="PROSITE" id="PS00198">
    <property type="entry name" value="4FE4S_FER_1"/>
    <property type="match status" value="1"/>
</dbReference>
<dbReference type="InterPro" id="IPR000813">
    <property type="entry name" value="7Fe_ferredoxin"/>
</dbReference>
<feature type="domain" description="4Fe-4S ferredoxin-type" evidence="13">
    <location>
        <begin position="31"/>
        <end position="60"/>
    </location>
</feature>
<keyword evidence="15" id="KW-1185">Reference proteome</keyword>
<dbReference type="Pfam" id="PF00037">
    <property type="entry name" value="Fer4"/>
    <property type="match status" value="1"/>
</dbReference>
<dbReference type="Gene3D" id="3.30.70.20">
    <property type="match status" value="1"/>
</dbReference>
<organism evidence="14 15">
    <name type="scientific">Thalassospira alkalitolerans</name>
    <dbReference type="NCBI Taxonomy" id="1293890"/>
    <lineage>
        <taxon>Bacteria</taxon>
        <taxon>Pseudomonadati</taxon>
        <taxon>Pseudomonadota</taxon>
        <taxon>Alphaproteobacteria</taxon>
        <taxon>Rhodospirillales</taxon>
        <taxon>Thalassospiraceae</taxon>
        <taxon>Thalassospira</taxon>
    </lineage>
</organism>
<dbReference type="InterPro" id="IPR017900">
    <property type="entry name" value="4Fe4S_Fe_S_CS"/>
</dbReference>
<keyword evidence="8 11" id="KW-0408">Iron</keyword>
<dbReference type="PROSITE" id="PS51379">
    <property type="entry name" value="4FE4S_FER_2"/>
    <property type="match status" value="2"/>
</dbReference>
<dbReference type="Proteomes" id="UP000193396">
    <property type="component" value="Unassembled WGS sequence"/>
</dbReference>
<dbReference type="InterPro" id="IPR054829">
    <property type="entry name" value="FdxA"/>
</dbReference>
<protein>
    <recommendedName>
        <fullName evidence="11">Ferredoxin</fullName>
    </recommendedName>
</protein>
<evidence type="ECO:0000256" key="12">
    <source>
        <dbReference type="SAM" id="MobiDB-lite"/>
    </source>
</evidence>
<feature type="region of interest" description="Disordered" evidence="12">
    <location>
        <begin position="85"/>
        <end position="111"/>
    </location>
</feature>
<evidence type="ECO:0000256" key="5">
    <source>
        <dbReference type="ARBA" id="ARBA00022723"/>
    </source>
</evidence>
<dbReference type="GO" id="GO:0051538">
    <property type="term" value="F:3 iron, 4 sulfur cluster binding"/>
    <property type="evidence" value="ECO:0007669"/>
    <property type="project" value="UniProtKB-KW"/>
</dbReference>
<evidence type="ECO:0000256" key="7">
    <source>
        <dbReference type="ARBA" id="ARBA00022982"/>
    </source>
</evidence>
<keyword evidence="10 11" id="KW-0003">3Fe-4S</keyword>
<gene>
    <name evidence="14" type="ORF">TALK_18895</name>
</gene>
<dbReference type="PANTHER" id="PTHR42859">
    <property type="entry name" value="OXIDOREDUCTASE"/>
    <property type="match status" value="1"/>
</dbReference>
<feature type="compositionally biased region" description="Basic and acidic residues" evidence="12">
    <location>
        <begin position="93"/>
        <end position="104"/>
    </location>
</feature>
<evidence type="ECO:0000256" key="10">
    <source>
        <dbReference type="ARBA" id="ARBA00023291"/>
    </source>
</evidence>
<evidence type="ECO:0000256" key="11">
    <source>
        <dbReference type="RuleBase" id="RU364098"/>
    </source>
</evidence>
<keyword evidence="4 11" id="KW-0004">4Fe-4S</keyword>
<accession>A0A1Y2L6V3</accession>
<keyword evidence="7 11" id="KW-0249">Electron transport</keyword>
<keyword evidence="3 11" id="KW-0813">Transport</keyword>
<comment type="cofactor">
    <cofactor evidence="1 11">
        <name>[3Fe-4S] cluster</name>
        <dbReference type="ChEBI" id="CHEBI:21137"/>
    </cofactor>
</comment>
<dbReference type="SUPFAM" id="SSF54862">
    <property type="entry name" value="4Fe-4S ferredoxins"/>
    <property type="match status" value="1"/>
</dbReference>
<keyword evidence="5 11" id="KW-0479">Metal-binding</keyword>
<evidence type="ECO:0000256" key="1">
    <source>
        <dbReference type="ARBA" id="ARBA00001927"/>
    </source>
</evidence>
<evidence type="ECO:0000256" key="2">
    <source>
        <dbReference type="ARBA" id="ARBA00001966"/>
    </source>
</evidence>
<reference evidence="14 15" key="1">
    <citation type="submission" date="2014-03" db="EMBL/GenBank/DDBJ databases">
        <title>The draft genome sequence of Thalassospira alkalitolerans JCM 18968.</title>
        <authorList>
            <person name="Lai Q."/>
            <person name="Shao Z."/>
        </authorList>
    </citation>
    <scope>NUCLEOTIDE SEQUENCE [LARGE SCALE GENOMIC DNA]</scope>
    <source>
        <strain evidence="14 15">JCM 18968</strain>
    </source>
</reference>
<dbReference type="InterPro" id="IPR017896">
    <property type="entry name" value="4Fe4S_Fe-S-bd"/>
</dbReference>
<evidence type="ECO:0000256" key="6">
    <source>
        <dbReference type="ARBA" id="ARBA00022737"/>
    </source>
</evidence>
<dbReference type="InterPro" id="IPR022569">
    <property type="entry name" value="Fd_C"/>
</dbReference>
<comment type="cofactor">
    <cofactor evidence="2 11">
        <name>[4Fe-4S] cluster</name>
        <dbReference type="ChEBI" id="CHEBI:49883"/>
    </cofactor>
</comment>
<name>A0A1Y2L6V3_9PROT</name>